<gene>
    <name evidence="1" type="ORF">DI563_07690</name>
</gene>
<dbReference type="AlphaFoldDB" id="A0A2W5S982"/>
<dbReference type="InterPro" id="IPR047985">
    <property type="entry name" value="StbB-like"/>
</dbReference>
<protein>
    <recommendedName>
        <fullName evidence="3">Plasmid stabilization protein</fullName>
    </recommendedName>
</protein>
<proteinExistence type="predicted"/>
<dbReference type="Proteomes" id="UP000249135">
    <property type="component" value="Unassembled WGS sequence"/>
</dbReference>
<accession>A0A2W5S982</accession>
<reference evidence="1 2" key="1">
    <citation type="submission" date="2017-08" db="EMBL/GenBank/DDBJ databases">
        <title>Infants hospitalized years apart are colonized by the same room-sourced microbial strains.</title>
        <authorList>
            <person name="Brooks B."/>
            <person name="Olm M.R."/>
            <person name="Firek B.A."/>
            <person name="Baker R."/>
            <person name="Thomas B.C."/>
            <person name="Morowitz M.J."/>
            <person name="Banfield J.F."/>
        </authorList>
    </citation>
    <scope>NUCLEOTIDE SEQUENCE [LARGE SCALE GENOMIC DNA]</scope>
    <source>
        <strain evidence="1">S2_005_003_R2_41</strain>
    </source>
</reference>
<sequence length="234" mass="25528">MSEGVFMKVAVLNYSGNVGKSTLARHLLQPRMGDCPIVYIESINETGDDSSNVKGKDFTKVMVEVLAAERAIVDIGSSNIEQVFSKVGQMGDILNDFDFFLVPTVAKAKQQQDTVKVLRDLITLGVPPTKLKVVFNHVDPEDDVDRVFANVKSATDQLQIASAVIHESEGFAFLQNGRTVKDCVAAGRNFREEIAAAASKDEKRELASAQIVSRLSKGIQDEMDTAFKALFGKS</sequence>
<dbReference type="SUPFAM" id="SSF52540">
    <property type="entry name" value="P-loop containing nucleoside triphosphate hydrolases"/>
    <property type="match status" value="1"/>
</dbReference>
<evidence type="ECO:0000313" key="1">
    <source>
        <dbReference type="EMBL" id="PZQ76173.1"/>
    </source>
</evidence>
<organism evidence="1 2">
    <name type="scientific">Variovorax paradoxus</name>
    <dbReference type="NCBI Taxonomy" id="34073"/>
    <lineage>
        <taxon>Bacteria</taxon>
        <taxon>Pseudomonadati</taxon>
        <taxon>Pseudomonadota</taxon>
        <taxon>Betaproteobacteria</taxon>
        <taxon>Burkholderiales</taxon>
        <taxon>Comamonadaceae</taxon>
        <taxon>Variovorax</taxon>
    </lineage>
</organism>
<name>A0A2W5S982_VARPD</name>
<dbReference type="NCBIfam" id="NF041292">
    <property type="entry name" value="StbB"/>
    <property type="match status" value="1"/>
</dbReference>
<evidence type="ECO:0000313" key="2">
    <source>
        <dbReference type="Proteomes" id="UP000249135"/>
    </source>
</evidence>
<dbReference type="EMBL" id="QFPP01000060">
    <property type="protein sequence ID" value="PZQ76173.1"/>
    <property type="molecule type" value="Genomic_DNA"/>
</dbReference>
<evidence type="ECO:0008006" key="3">
    <source>
        <dbReference type="Google" id="ProtNLM"/>
    </source>
</evidence>
<dbReference type="InterPro" id="IPR027417">
    <property type="entry name" value="P-loop_NTPase"/>
</dbReference>
<comment type="caution">
    <text evidence="1">The sequence shown here is derived from an EMBL/GenBank/DDBJ whole genome shotgun (WGS) entry which is preliminary data.</text>
</comment>